<feature type="transmembrane region" description="Helical" evidence="1">
    <location>
        <begin position="41"/>
        <end position="61"/>
    </location>
</feature>
<organism evidence="2 4">
    <name type="scientific">Medicago truncatula</name>
    <name type="common">Barrel medic</name>
    <name type="synonym">Medicago tribuloides</name>
    <dbReference type="NCBI Taxonomy" id="3880"/>
    <lineage>
        <taxon>Eukaryota</taxon>
        <taxon>Viridiplantae</taxon>
        <taxon>Streptophyta</taxon>
        <taxon>Embryophyta</taxon>
        <taxon>Tracheophyta</taxon>
        <taxon>Spermatophyta</taxon>
        <taxon>Magnoliopsida</taxon>
        <taxon>eudicotyledons</taxon>
        <taxon>Gunneridae</taxon>
        <taxon>Pentapetalae</taxon>
        <taxon>rosids</taxon>
        <taxon>fabids</taxon>
        <taxon>Fabales</taxon>
        <taxon>Fabaceae</taxon>
        <taxon>Papilionoideae</taxon>
        <taxon>50 kb inversion clade</taxon>
        <taxon>NPAAA clade</taxon>
        <taxon>Hologalegina</taxon>
        <taxon>IRL clade</taxon>
        <taxon>Trifolieae</taxon>
        <taxon>Medicago</taxon>
    </lineage>
</organism>
<reference evidence="2 4" key="2">
    <citation type="journal article" date="2014" name="BMC Genomics">
        <title>An improved genome release (version Mt4.0) for the model legume Medicago truncatula.</title>
        <authorList>
            <person name="Tang H."/>
            <person name="Krishnakumar V."/>
            <person name="Bidwell S."/>
            <person name="Rosen B."/>
            <person name="Chan A."/>
            <person name="Zhou S."/>
            <person name="Gentzbittel L."/>
            <person name="Childs K.L."/>
            <person name="Yandell M."/>
            <person name="Gundlach H."/>
            <person name="Mayer K.F."/>
            <person name="Schwartz D.C."/>
            <person name="Town C.D."/>
        </authorList>
    </citation>
    <scope>GENOME REANNOTATION</scope>
    <source>
        <strain evidence="2">A17</strain>
        <strain evidence="3 4">cv. Jemalong A17</strain>
    </source>
</reference>
<feature type="transmembrane region" description="Helical" evidence="1">
    <location>
        <begin position="103"/>
        <end position="122"/>
    </location>
</feature>
<dbReference type="EnsemblPlants" id="KEH16273">
    <property type="protein sequence ID" value="KEH16273"/>
    <property type="gene ID" value="MTR_0252s0070"/>
</dbReference>
<name>A0A072TH38_MEDTR</name>
<evidence type="ECO:0000313" key="2">
    <source>
        <dbReference type="EMBL" id="KEH16273.1"/>
    </source>
</evidence>
<keyword evidence="1" id="KW-1133">Transmembrane helix</keyword>
<reference evidence="3" key="3">
    <citation type="submission" date="2015-06" db="UniProtKB">
        <authorList>
            <consortium name="EnsemblPlants"/>
        </authorList>
    </citation>
    <scope>IDENTIFICATION</scope>
    <source>
        <strain evidence="3">cv. Jemalong A17</strain>
    </source>
</reference>
<gene>
    <name evidence="2" type="ORF">MTR_0252s0070</name>
</gene>
<reference evidence="2 4" key="1">
    <citation type="journal article" date="2011" name="Nature">
        <title>The Medicago genome provides insight into the evolution of rhizobial symbioses.</title>
        <authorList>
            <person name="Young N.D."/>
            <person name="Debelle F."/>
            <person name="Oldroyd G.E."/>
            <person name="Geurts R."/>
            <person name="Cannon S.B."/>
            <person name="Udvardi M.K."/>
            <person name="Benedito V.A."/>
            <person name="Mayer K.F."/>
            <person name="Gouzy J."/>
            <person name="Schoof H."/>
            <person name="Van de Peer Y."/>
            <person name="Proost S."/>
            <person name="Cook D.R."/>
            <person name="Meyers B.C."/>
            <person name="Spannagl M."/>
            <person name="Cheung F."/>
            <person name="De Mita S."/>
            <person name="Krishnakumar V."/>
            <person name="Gundlach H."/>
            <person name="Zhou S."/>
            <person name="Mudge J."/>
            <person name="Bharti A.K."/>
            <person name="Murray J.D."/>
            <person name="Naoumkina M.A."/>
            <person name="Rosen B."/>
            <person name="Silverstein K.A."/>
            <person name="Tang H."/>
            <person name="Rombauts S."/>
            <person name="Zhao P.X."/>
            <person name="Zhou P."/>
            <person name="Barbe V."/>
            <person name="Bardou P."/>
            <person name="Bechner M."/>
            <person name="Bellec A."/>
            <person name="Berger A."/>
            <person name="Berges H."/>
            <person name="Bidwell S."/>
            <person name="Bisseling T."/>
            <person name="Choisne N."/>
            <person name="Couloux A."/>
            <person name="Denny R."/>
            <person name="Deshpande S."/>
            <person name="Dai X."/>
            <person name="Doyle J.J."/>
            <person name="Dudez A.M."/>
            <person name="Farmer A.D."/>
            <person name="Fouteau S."/>
            <person name="Franken C."/>
            <person name="Gibelin C."/>
            <person name="Gish J."/>
            <person name="Goldstein S."/>
            <person name="Gonzalez A.J."/>
            <person name="Green P.J."/>
            <person name="Hallab A."/>
            <person name="Hartog M."/>
            <person name="Hua A."/>
            <person name="Humphray S.J."/>
            <person name="Jeong D.H."/>
            <person name="Jing Y."/>
            <person name="Jocker A."/>
            <person name="Kenton S.M."/>
            <person name="Kim D.J."/>
            <person name="Klee K."/>
            <person name="Lai H."/>
            <person name="Lang C."/>
            <person name="Lin S."/>
            <person name="Macmil S.L."/>
            <person name="Magdelenat G."/>
            <person name="Matthews L."/>
            <person name="McCorrison J."/>
            <person name="Monaghan E.L."/>
            <person name="Mun J.H."/>
            <person name="Najar F.Z."/>
            <person name="Nicholson C."/>
            <person name="Noirot C."/>
            <person name="O'Bleness M."/>
            <person name="Paule C.R."/>
            <person name="Poulain J."/>
            <person name="Prion F."/>
            <person name="Qin B."/>
            <person name="Qu C."/>
            <person name="Retzel E.F."/>
            <person name="Riddle C."/>
            <person name="Sallet E."/>
            <person name="Samain S."/>
            <person name="Samson N."/>
            <person name="Sanders I."/>
            <person name="Saurat O."/>
            <person name="Scarpelli C."/>
            <person name="Schiex T."/>
            <person name="Segurens B."/>
            <person name="Severin A.J."/>
            <person name="Sherrier D.J."/>
            <person name="Shi R."/>
            <person name="Sims S."/>
            <person name="Singer S.R."/>
            <person name="Sinharoy S."/>
            <person name="Sterck L."/>
            <person name="Viollet A."/>
            <person name="Wang B.B."/>
            <person name="Wang K."/>
            <person name="Wang M."/>
            <person name="Wang X."/>
            <person name="Warfsmann J."/>
            <person name="Weissenbach J."/>
            <person name="White D.D."/>
            <person name="White J.D."/>
            <person name="Wiley G.B."/>
            <person name="Wincker P."/>
            <person name="Xing Y."/>
            <person name="Yang L."/>
            <person name="Yao Z."/>
            <person name="Ying F."/>
            <person name="Zhai J."/>
            <person name="Zhou L."/>
            <person name="Zuber A."/>
            <person name="Denarie J."/>
            <person name="Dixon R.A."/>
            <person name="May G.D."/>
            <person name="Schwartz D.C."/>
            <person name="Rogers J."/>
            <person name="Quetier F."/>
            <person name="Town C.D."/>
            <person name="Roe B.A."/>
        </authorList>
    </citation>
    <scope>NUCLEOTIDE SEQUENCE [LARGE SCALE GENOMIC DNA]</scope>
    <source>
        <strain evidence="2">A17</strain>
        <strain evidence="3 4">cv. Jemalong A17</strain>
    </source>
</reference>
<keyword evidence="1 2" id="KW-0812">Transmembrane</keyword>
<keyword evidence="1" id="KW-0472">Membrane</keyword>
<protein>
    <submittedName>
        <fullName evidence="2">Transmembrane protein, putative</fullName>
    </submittedName>
</protein>
<dbReference type="HOGENOM" id="CLU_1888874_0_0_1"/>
<feature type="transmembrane region" description="Helical" evidence="1">
    <location>
        <begin position="67"/>
        <end position="91"/>
    </location>
</feature>
<keyword evidence="4" id="KW-1185">Reference proteome</keyword>
<dbReference type="Proteomes" id="UP000002051">
    <property type="component" value="Unassembled WGS sequence"/>
</dbReference>
<dbReference type="EMBL" id="KL402977">
    <property type="protein sequence ID" value="KEH16273.1"/>
    <property type="molecule type" value="Genomic_DNA"/>
</dbReference>
<evidence type="ECO:0000256" key="1">
    <source>
        <dbReference type="SAM" id="Phobius"/>
    </source>
</evidence>
<proteinExistence type="predicted"/>
<accession>A0A072TH38</accession>
<evidence type="ECO:0000313" key="4">
    <source>
        <dbReference type="Proteomes" id="UP000002051"/>
    </source>
</evidence>
<evidence type="ECO:0000313" key="3">
    <source>
        <dbReference type="EnsemblPlants" id="KEH16273"/>
    </source>
</evidence>
<dbReference type="AlphaFoldDB" id="A0A072TH38"/>
<sequence length="135" mass="15605">MYQTLPKTFSVSVSLLKIILYFLNFMLTIVLLNLRTLKKFSFVAVLVLMVFTPFPVSPWTLLSAHPLLFSLLLLIPLLIPYFLLVIIRCHLNLTICGIKDYDTLIIILLNLFYNIVIFPQSIKKKIFPLFAMLVV</sequence>
<feature type="transmembrane region" description="Helical" evidence="1">
    <location>
        <begin position="15"/>
        <end position="34"/>
    </location>
</feature>